<evidence type="ECO:0000256" key="1">
    <source>
        <dbReference type="SAM" id="MobiDB-lite"/>
    </source>
</evidence>
<dbReference type="EMBL" id="CP053418">
    <property type="protein sequence ID" value="QJW84061.1"/>
    <property type="molecule type" value="Genomic_DNA"/>
</dbReference>
<gene>
    <name evidence="2" type="ORF">HK414_09450</name>
</gene>
<protein>
    <submittedName>
        <fullName evidence="2">Uncharacterized protein</fullName>
    </submittedName>
</protein>
<accession>A0ABX6P4Y6</accession>
<dbReference type="Proteomes" id="UP000500826">
    <property type="component" value="Chromosome"/>
</dbReference>
<feature type="compositionally biased region" description="Low complexity" evidence="1">
    <location>
        <begin position="91"/>
        <end position="113"/>
    </location>
</feature>
<feature type="region of interest" description="Disordered" evidence="1">
    <location>
        <begin position="89"/>
        <end position="113"/>
    </location>
</feature>
<name>A0ABX6P4Y6_9BURK</name>
<evidence type="ECO:0000313" key="3">
    <source>
        <dbReference type="Proteomes" id="UP000500826"/>
    </source>
</evidence>
<reference evidence="2 3" key="2">
    <citation type="submission" date="2020-05" db="EMBL/GenBank/DDBJ databases">
        <authorList>
            <person name="Khan S.A."/>
            <person name="Jeon C.O."/>
            <person name="Chun B.H."/>
        </authorList>
    </citation>
    <scope>NUCLEOTIDE SEQUENCE [LARGE SCALE GENOMIC DNA]</scope>
    <source>
        <strain evidence="2 3">H242</strain>
    </source>
</reference>
<evidence type="ECO:0000313" key="2">
    <source>
        <dbReference type="EMBL" id="QJW84061.1"/>
    </source>
</evidence>
<keyword evidence="3" id="KW-1185">Reference proteome</keyword>
<sequence>MAFGIAVFIGAWRMDRLENLHINKYEVPGTVPGILGAAVALLGRCSRCARCGAARCNPRAPLRRDRRAAASTWGSCSARCSPMRWCWSGTASRSGWRPSPSWPASSSSSTVSGNRRWAAARASRSCWPWSTARAPVPS</sequence>
<organism evidence="2 3">
    <name type="scientific">Ramlibacter terrae</name>
    <dbReference type="NCBI Taxonomy" id="2732511"/>
    <lineage>
        <taxon>Bacteria</taxon>
        <taxon>Pseudomonadati</taxon>
        <taxon>Pseudomonadota</taxon>
        <taxon>Betaproteobacteria</taxon>
        <taxon>Burkholderiales</taxon>
        <taxon>Comamonadaceae</taxon>
        <taxon>Ramlibacter</taxon>
    </lineage>
</organism>
<reference evidence="2 3" key="1">
    <citation type="submission" date="2020-05" db="EMBL/GenBank/DDBJ databases">
        <title>Ramlibacter rhizophilus sp. nov., isolated from rhizosphere soil of national flower Mugunghwa from South Korea.</title>
        <authorList>
            <person name="Zheng-Fei Y."/>
            <person name="Huan T."/>
        </authorList>
    </citation>
    <scope>NUCLEOTIDE SEQUENCE [LARGE SCALE GENOMIC DNA]</scope>
    <source>
        <strain evidence="2 3">H242</strain>
    </source>
</reference>
<proteinExistence type="predicted"/>